<feature type="domain" description="Secretin/TonB short N-terminal" evidence="15">
    <location>
        <begin position="69"/>
        <end position="119"/>
    </location>
</feature>
<evidence type="ECO:0000313" key="16">
    <source>
        <dbReference type="EMBL" id="RKF17555.1"/>
    </source>
</evidence>
<keyword evidence="4 11" id="KW-1134">Transmembrane beta strand</keyword>
<name>A0A420EA60_9SPHN</name>
<evidence type="ECO:0000256" key="3">
    <source>
        <dbReference type="ARBA" id="ARBA00022448"/>
    </source>
</evidence>
<evidence type="ECO:0000256" key="7">
    <source>
        <dbReference type="ARBA" id="ARBA00023004"/>
    </source>
</evidence>
<evidence type="ECO:0000256" key="8">
    <source>
        <dbReference type="ARBA" id="ARBA00023077"/>
    </source>
</evidence>
<keyword evidence="6 11" id="KW-0812">Transmembrane</keyword>
<sequence>MHFGVRNLRSRKNGRILAVSLLASVASAGLIAPTSALAQSGVEAEATDFDIPPRALSEALADFGRQSGMQVNVDADDIRNQSSPGVSGRMTNAEALGRLLAGTGLTWRMRDGFVTLEPVPQAASSGDGAIQLGTLRVEGQNGSGGRGGSSSGGAAGGADEIFVAPRAVSIVTREGMERTPARHAADLIAEVPGVTSAVNRLNPGLSVNIRGMQDFGRVNMMIDGMRQNFVQNGHQGRNGQMYVDPELVTSVTIERGPRAGVHGMGAIAGSVDFRTIGPEHILDGDDDRIGTRLRATTGLGADGNGVNFLGSAALAGRLTDNLEVIAAYSRRDIGDYDIGKHGDDGLLAFSLVGVNGTETISRIKYASQLQESALAKARLTLDDHQFQFSYVGTWIDYENTSDMRSSSADEPWAHLGSSDIASENIAFDYSWTPDSDWIDLNLKLYYVNTRNGNYADANTPAGLEALVDIAWNGGYCEREEIPSSWVTACGYGYGTDQRLRTRTYGVQLDNTSRFDLGHDLILTANYGAEFYQDRAHSDVTIDREGRIIDTYNQYGRGDTLNPRGRRSMGGLFANFEVENELFTLGAGLRYDRYWLKGSTQVLGVTSIYEDKTERFRRHYCGYPELYPNTVPRWPEACNAIASSSDAETEAWIRANMPDWYTTTNNNARPRWLDLRDFYEYRVDRSKGRFLPSIFAAIRPTTWLELYGRWGKSWRPPAINESLMVGGHPGDPIANMFPNPSADPEKTTTWELGANLTFDGIFKNDDIFFAKVGYFNTRAKDYLFTSVNNNLPGDNADTPVGLGRTMFVNNRTPMRFQGFEIEARYDAGFFYAGTAATLYTGKDNSFTQDLYPVGVGTSKWDRLNEDGSLTEQAQMAQDAGYPSWQAWAEAQVVTGSVFNSIAGALIDKVIVNAGIRLFDRKLDTGVRFTHSGSGRLIPWDEDYDGVLWPSYDRLDWYGSFTLNDRFQFFASVENVTDQRYIDGKSDFLAMVAAPGRTITGGIQMQF</sequence>
<dbReference type="PROSITE" id="PS52016">
    <property type="entry name" value="TONB_DEPENDENT_REC_3"/>
    <property type="match status" value="1"/>
</dbReference>
<keyword evidence="8 12" id="KW-0798">TonB box</keyword>
<dbReference type="InterPro" id="IPR036942">
    <property type="entry name" value="Beta-barrel_TonB_sf"/>
</dbReference>
<accession>A0A420EA60</accession>
<keyword evidence="5" id="KW-0410">Iron transport</keyword>
<evidence type="ECO:0000256" key="6">
    <source>
        <dbReference type="ARBA" id="ARBA00022692"/>
    </source>
</evidence>
<dbReference type="InterPro" id="IPR039426">
    <property type="entry name" value="TonB-dep_rcpt-like"/>
</dbReference>
<dbReference type="InterPro" id="IPR012910">
    <property type="entry name" value="Plug_dom"/>
</dbReference>
<dbReference type="Pfam" id="PF00593">
    <property type="entry name" value="TonB_dep_Rec_b-barrel"/>
    <property type="match status" value="1"/>
</dbReference>
<keyword evidence="7" id="KW-0408">Iron</keyword>
<dbReference type="InterPro" id="IPR000531">
    <property type="entry name" value="Beta-barrel_TonB"/>
</dbReference>
<dbReference type="GO" id="GO:0044718">
    <property type="term" value="P:siderophore transmembrane transport"/>
    <property type="evidence" value="ECO:0007669"/>
    <property type="project" value="TreeGrafter"/>
</dbReference>
<evidence type="ECO:0000259" key="15">
    <source>
        <dbReference type="SMART" id="SM00965"/>
    </source>
</evidence>
<feature type="chain" id="PRO_5019335529" evidence="14">
    <location>
        <begin position="39"/>
        <end position="1005"/>
    </location>
</feature>
<keyword evidence="9 11" id="KW-0472">Membrane</keyword>
<dbReference type="InterPro" id="IPR011662">
    <property type="entry name" value="Secretin/TonB_short_N"/>
</dbReference>
<dbReference type="GO" id="GO:0015344">
    <property type="term" value="F:siderophore uptake transmembrane transporter activity"/>
    <property type="evidence" value="ECO:0007669"/>
    <property type="project" value="TreeGrafter"/>
</dbReference>
<dbReference type="InterPro" id="IPR037066">
    <property type="entry name" value="Plug_dom_sf"/>
</dbReference>
<evidence type="ECO:0000256" key="5">
    <source>
        <dbReference type="ARBA" id="ARBA00022496"/>
    </source>
</evidence>
<dbReference type="PANTHER" id="PTHR30069">
    <property type="entry name" value="TONB-DEPENDENT OUTER MEMBRANE RECEPTOR"/>
    <property type="match status" value="1"/>
</dbReference>
<dbReference type="Gene3D" id="3.55.50.30">
    <property type="match status" value="1"/>
</dbReference>
<evidence type="ECO:0000256" key="1">
    <source>
        <dbReference type="ARBA" id="ARBA00004571"/>
    </source>
</evidence>
<dbReference type="Gene3D" id="2.40.170.20">
    <property type="entry name" value="TonB-dependent receptor, beta-barrel domain"/>
    <property type="match status" value="1"/>
</dbReference>
<dbReference type="RefSeq" id="WP_120326009.1">
    <property type="nucleotide sequence ID" value="NZ_RAPF01000015.1"/>
</dbReference>
<dbReference type="Proteomes" id="UP000284395">
    <property type="component" value="Unassembled WGS sequence"/>
</dbReference>
<keyword evidence="3 11" id="KW-0813">Transport</keyword>
<gene>
    <name evidence="16" type="ORF">D6851_16515</name>
</gene>
<dbReference type="GO" id="GO:0009279">
    <property type="term" value="C:cell outer membrane"/>
    <property type="evidence" value="ECO:0007669"/>
    <property type="project" value="UniProtKB-SubCell"/>
</dbReference>
<dbReference type="Pfam" id="PF07715">
    <property type="entry name" value="Plug"/>
    <property type="match status" value="1"/>
</dbReference>
<reference evidence="16 17" key="1">
    <citation type="submission" date="2018-09" db="EMBL/GenBank/DDBJ databases">
        <title>Altererythrobacter spongiae sp. nov., isolated from a marine sponge.</title>
        <authorList>
            <person name="Zhuang L."/>
            <person name="Luo L."/>
        </authorList>
    </citation>
    <scope>NUCLEOTIDE SEQUENCE [LARGE SCALE GENOMIC DNA]</scope>
    <source>
        <strain evidence="16 17">HN-Y73</strain>
    </source>
</reference>
<dbReference type="PANTHER" id="PTHR30069:SF41">
    <property type="entry name" value="HEME_HEMOPEXIN UTILIZATION PROTEIN C"/>
    <property type="match status" value="1"/>
</dbReference>
<evidence type="ECO:0000256" key="10">
    <source>
        <dbReference type="ARBA" id="ARBA00023237"/>
    </source>
</evidence>
<dbReference type="Gene3D" id="2.170.130.10">
    <property type="entry name" value="TonB-dependent receptor, plug domain"/>
    <property type="match status" value="1"/>
</dbReference>
<proteinExistence type="inferred from homology"/>
<evidence type="ECO:0000256" key="11">
    <source>
        <dbReference type="PROSITE-ProRule" id="PRU01360"/>
    </source>
</evidence>
<evidence type="ECO:0000256" key="14">
    <source>
        <dbReference type="SAM" id="SignalP"/>
    </source>
</evidence>
<dbReference type="SMART" id="SM00965">
    <property type="entry name" value="STN"/>
    <property type="match status" value="1"/>
</dbReference>
<dbReference type="SUPFAM" id="SSF56935">
    <property type="entry name" value="Porins"/>
    <property type="match status" value="1"/>
</dbReference>
<feature type="region of interest" description="Disordered" evidence="13">
    <location>
        <begin position="137"/>
        <end position="157"/>
    </location>
</feature>
<dbReference type="EMBL" id="RAPF01000015">
    <property type="protein sequence ID" value="RKF17555.1"/>
    <property type="molecule type" value="Genomic_DNA"/>
</dbReference>
<comment type="similarity">
    <text evidence="2 11 12">Belongs to the TonB-dependent receptor family.</text>
</comment>
<protein>
    <submittedName>
        <fullName evidence="16">TonB-dependent receptor</fullName>
    </submittedName>
</protein>
<dbReference type="NCBIfam" id="TIGR01785">
    <property type="entry name" value="TonB-hemin"/>
    <property type="match status" value="1"/>
</dbReference>
<keyword evidence="10 11" id="KW-0998">Cell outer membrane</keyword>
<keyword evidence="17" id="KW-1185">Reference proteome</keyword>
<dbReference type="Pfam" id="PF07660">
    <property type="entry name" value="STN"/>
    <property type="match status" value="1"/>
</dbReference>
<evidence type="ECO:0000256" key="2">
    <source>
        <dbReference type="ARBA" id="ARBA00009810"/>
    </source>
</evidence>
<evidence type="ECO:0000256" key="12">
    <source>
        <dbReference type="RuleBase" id="RU003357"/>
    </source>
</evidence>
<evidence type="ECO:0000256" key="4">
    <source>
        <dbReference type="ARBA" id="ARBA00022452"/>
    </source>
</evidence>
<dbReference type="AlphaFoldDB" id="A0A420EA60"/>
<dbReference type="GO" id="GO:0015232">
    <property type="term" value="F:heme transmembrane transporter activity"/>
    <property type="evidence" value="ECO:0007669"/>
    <property type="project" value="InterPro"/>
</dbReference>
<dbReference type="InterPro" id="IPR011276">
    <property type="entry name" value="TonB_haem/Hb_rcpt"/>
</dbReference>
<keyword evidence="5" id="KW-0406">Ion transport</keyword>
<evidence type="ECO:0000313" key="17">
    <source>
        <dbReference type="Proteomes" id="UP000284395"/>
    </source>
</evidence>
<keyword evidence="14" id="KW-0732">Signal</keyword>
<feature type="signal peptide" evidence="14">
    <location>
        <begin position="1"/>
        <end position="38"/>
    </location>
</feature>
<comment type="subcellular location">
    <subcellularLocation>
        <location evidence="1 11">Cell outer membrane</location>
        <topology evidence="1 11">Multi-pass membrane protein</topology>
    </subcellularLocation>
</comment>
<organism evidence="16 17">
    <name type="scientific">Altericroceibacterium spongiae</name>
    <dbReference type="NCBI Taxonomy" id="2320269"/>
    <lineage>
        <taxon>Bacteria</taxon>
        <taxon>Pseudomonadati</taxon>
        <taxon>Pseudomonadota</taxon>
        <taxon>Alphaproteobacteria</taxon>
        <taxon>Sphingomonadales</taxon>
        <taxon>Erythrobacteraceae</taxon>
        <taxon>Altericroceibacterium</taxon>
    </lineage>
</organism>
<evidence type="ECO:0000256" key="9">
    <source>
        <dbReference type="ARBA" id="ARBA00023136"/>
    </source>
</evidence>
<comment type="caution">
    <text evidence="16">The sequence shown here is derived from an EMBL/GenBank/DDBJ whole genome shotgun (WGS) entry which is preliminary data.</text>
</comment>
<feature type="compositionally biased region" description="Gly residues" evidence="13">
    <location>
        <begin position="141"/>
        <end position="156"/>
    </location>
</feature>
<keyword evidence="16" id="KW-0675">Receptor</keyword>
<dbReference type="OrthoDB" id="9760333at2"/>
<evidence type="ECO:0000256" key="13">
    <source>
        <dbReference type="SAM" id="MobiDB-lite"/>
    </source>
</evidence>